<keyword evidence="5" id="KW-0732">Signal</keyword>
<gene>
    <name evidence="8" type="ORF">JG688_00011656</name>
</gene>
<name>A0A8J5ICP9_9STRA</name>
<keyword evidence="4" id="KW-0964">Secreted</keyword>
<evidence type="ECO:0000313" key="9">
    <source>
        <dbReference type="Proteomes" id="UP000709295"/>
    </source>
</evidence>
<accession>A0A8J5ICP9</accession>
<dbReference type="EMBL" id="JAENGY010000834">
    <property type="protein sequence ID" value="KAG6955977.1"/>
    <property type="molecule type" value="Genomic_DNA"/>
</dbReference>
<evidence type="ECO:0000256" key="6">
    <source>
        <dbReference type="ARBA" id="ARBA00023026"/>
    </source>
</evidence>
<comment type="subcellular location">
    <subcellularLocation>
        <location evidence="1">Host cell</location>
    </subcellularLocation>
    <subcellularLocation>
        <location evidence="2">Secreted</location>
    </subcellularLocation>
</comment>
<protein>
    <recommendedName>
        <fullName evidence="7">RxLR effector PexRD54 WY domain-containing protein</fullName>
    </recommendedName>
</protein>
<evidence type="ECO:0000313" key="8">
    <source>
        <dbReference type="EMBL" id="KAG6955977.1"/>
    </source>
</evidence>
<dbReference type="InterPro" id="IPR054463">
    <property type="entry name" value="PexRD54_WY"/>
</dbReference>
<evidence type="ECO:0000256" key="2">
    <source>
        <dbReference type="ARBA" id="ARBA00004613"/>
    </source>
</evidence>
<dbReference type="Pfam" id="PF22748">
    <property type="entry name" value="PexRD54_WY"/>
    <property type="match status" value="1"/>
</dbReference>
<comment type="caution">
    <text evidence="8">The sequence shown here is derived from an EMBL/GenBank/DDBJ whole genome shotgun (WGS) entry which is preliminary data.</text>
</comment>
<evidence type="ECO:0000256" key="4">
    <source>
        <dbReference type="ARBA" id="ARBA00022525"/>
    </source>
</evidence>
<evidence type="ECO:0000256" key="1">
    <source>
        <dbReference type="ARBA" id="ARBA00004340"/>
    </source>
</evidence>
<organism evidence="8 9">
    <name type="scientific">Phytophthora aleatoria</name>
    <dbReference type="NCBI Taxonomy" id="2496075"/>
    <lineage>
        <taxon>Eukaryota</taxon>
        <taxon>Sar</taxon>
        <taxon>Stramenopiles</taxon>
        <taxon>Oomycota</taxon>
        <taxon>Peronosporomycetes</taxon>
        <taxon>Peronosporales</taxon>
        <taxon>Peronosporaceae</taxon>
        <taxon>Phytophthora</taxon>
    </lineage>
</organism>
<feature type="domain" description="RxLR effector PexRD54 WY" evidence="7">
    <location>
        <begin position="57"/>
        <end position="93"/>
    </location>
</feature>
<proteinExistence type="inferred from homology"/>
<comment type="similarity">
    <text evidence="3">Belongs to the RxLR effector family.</text>
</comment>
<evidence type="ECO:0000256" key="5">
    <source>
        <dbReference type="ARBA" id="ARBA00022729"/>
    </source>
</evidence>
<dbReference type="AlphaFoldDB" id="A0A8J5ICP9"/>
<keyword evidence="6" id="KW-0843">Virulence</keyword>
<keyword evidence="9" id="KW-1185">Reference proteome</keyword>
<evidence type="ECO:0000256" key="3">
    <source>
        <dbReference type="ARBA" id="ARBA00010400"/>
    </source>
</evidence>
<sequence>MATPCLTTTRGSLNLTKRHLRGDYTDGEERLNLKSLPGLDKVKSLFKSKITPGTLMKWDKKNKSPDYAFKKFNLHKAEDKLFDNPDFFVWVAYTRAVRSNPEDAMLTTLKSKYEDDVLASMFIQAKNVEKTKDIATSLQRAQLNTWLRSNKSSQDVFKILRVQGSAGDSANRLLWRQYIREQNELRKANNA</sequence>
<reference evidence="8" key="1">
    <citation type="submission" date="2021-01" db="EMBL/GenBank/DDBJ databases">
        <title>Phytophthora aleatoria, a newly-described species from Pinus radiata is distinct from Phytophthora cactorum isolates based on comparative genomics.</title>
        <authorList>
            <person name="Mcdougal R."/>
            <person name="Panda P."/>
            <person name="Williams N."/>
            <person name="Studholme D.J."/>
        </authorList>
    </citation>
    <scope>NUCLEOTIDE SEQUENCE</scope>
    <source>
        <strain evidence="8">NZFS 4037</strain>
    </source>
</reference>
<dbReference type="Proteomes" id="UP000709295">
    <property type="component" value="Unassembled WGS sequence"/>
</dbReference>
<evidence type="ECO:0000259" key="7">
    <source>
        <dbReference type="Pfam" id="PF22748"/>
    </source>
</evidence>